<reference evidence="1 2" key="1">
    <citation type="journal article" date="2018" name="Elife">
        <title>Discovery and characterization of a prevalent human gut bacterial enzyme sufficient for the inactivation of a family of plant toxins.</title>
        <authorList>
            <person name="Koppel N."/>
            <person name="Bisanz J.E."/>
            <person name="Pandelia M.E."/>
            <person name="Turnbaugh P.J."/>
            <person name="Balskus E.P."/>
        </authorList>
    </citation>
    <scope>NUCLEOTIDE SEQUENCE [LARGE SCALE GENOMIC DNA]</scope>
    <source>
        <strain evidence="2">anaerobia AP69FAA</strain>
    </source>
</reference>
<dbReference type="AlphaFoldDB" id="A0A369LCN2"/>
<accession>A0A369LCN2</accession>
<dbReference type="RefSeq" id="WP_114619917.1">
    <property type="nucleotide sequence ID" value="NZ_PPTP01000001.1"/>
</dbReference>
<gene>
    <name evidence="1" type="ORF">C1880_00750</name>
</gene>
<dbReference type="OrthoDB" id="9914303at2"/>
<keyword evidence="2" id="KW-1185">Reference proteome</keyword>
<evidence type="ECO:0000313" key="1">
    <source>
        <dbReference type="EMBL" id="RDB57391.1"/>
    </source>
</evidence>
<dbReference type="EMBL" id="PPTP01000001">
    <property type="protein sequence ID" value="RDB57391.1"/>
    <property type="molecule type" value="Genomic_DNA"/>
</dbReference>
<sequence length="469" mass="51180">MAEKYELDRWATVVCNGFTAVNVMSSGNVEELGWDYTEMELDPTGTCGLFDGMLLDWDDDTPAERRDHEAYFPDAFTVGARILADDWDHELGNNEVRSRCFAIIEDADQFTDHDTARDWLCESTMADFSEVEARTFFQNLTLMDSEEIAKLDGRPIIPSAGADECRAAVLAFNERMVPRRRELGLGDTAVVGKTKKSETASKVVPMKKEQAVHGLGRVDFSGLGYGWGTGYPDSLSVDAIGIDFPSGEHNIILNFSPITHAPDVDGRKLFCHETTIGYDLNADSWSGATIGPDFWTLDGKEAREFAENIGLDRLAARACVRLGIEAPGLKGREALPIPKATDVVPEPSVQAEAAKNAVTEVTVIPAWVSFPDEPGTAQYRLFCEQDTEPLDIDEQIFFSGYTAEELCGMVGKTVNGDFTIVGVEEPEKMKATYVRPVQKAYNPADMAAAAKKTAAAKLSGDGSGGGKRI</sequence>
<name>A0A369LCN2_9ACTN</name>
<organism evidence="1 2">
    <name type="scientific">Senegalimassilia anaerobia</name>
    <dbReference type="NCBI Taxonomy" id="1473216"/>
    <lineage>
        <taxon>Bacteria</taxon>
        <taxon>Bacillati</taxon>
        <taxon>Actinomycetota</taxon>
        <taxon>Coriobacteriia</taxon>
        <taxon>Coriobacteriales</taxon>
        <taxon>Coriobacteriaceae</taxon>
        <taxon>Senegalimassilia</taxon>
    </lineage>
</organism>
<evidence type="ECO:0000313" key="2">
    <source>
        <dbReference type="Proteomes" id="UP000253792"/>
    </source>
</evidence>
<dbReference type="Proteomes" id="UP000253792">
    <property type="component" value="Unassembled WGS sequence"/>
</dbReference>
<comment type="caution">
    <text evidence="1">The sequence shown here is derived from an EMBL/GenBank/DDBJ whole genome shotgun (WGS) entry which is preliminary data.</text>
</comment>
<proteinExistence type="predicted"/>
<protein>
    <submittedName>
        <fullName evidence="1">Uncharacterized protein</fullName>
    </submittedName>
</protein>